<keyword evidence="5 9" id="KW-1003">Cell membrane</keyword>
<dbReference type="HAMAP" id="MF_01461">
    <property type="entry name" value="EcfT"/>
    <property type="match status" value="1"/>
</dbReference>
<feature type="transmembrane region" description="Helical" evidence="9">
    <location>
        <begin position="30"/>
        <end position="57"/>
    </location>
</feature>
<keyword evidence="4 9" id="KW-0813">Transport</keyword>
<organism evidence="10 11">
    <name type="scientific">Paucilactobacillus wasatchensis</name>
    <dbReference type="NCBI Taxonomy" id="1335616"/>
    <lineage>
        <taxon>Bacteria</taxon>
        <taxon>Bacillati</taxon>
        <taxon>Bacillota</taxon>
        <taxon>Bacilli</taxon>
        <taxon>Lactobacillales</taxon>
        <taxon>Lactobacillaceae</taxon>
        <taxon>Paucilactobacillus</taxon>
    </lineage>
</organism>
<comment type="caution">
    <text evidence="10">The sequence shown here is derived from an EMBL/GenBank/DDBJ whole genome shotgun (WGS) entry which is preliminary data.</text>
</comment>
<dbReference type="InterPro" id="IPR003339">
    <property type="entry name" value="ABC/ECF_trnsptr_transmembrane"/>
</dbReference>
<keyword evidence="6 9" id="KW-0812">Transmembrane</keyword>
<feature type="transmembrane region" description="Helical" evidence="9">
    <location>
        <begin position="117"/>
        <end position="140"/>
    </location>
</feature>
<comment type="similarity">
    <text evidence="2 9">Belongs to the energy-coupling factor EcfT family.</text>
</comment>
<comment type="function">
    <text evidence="9">Transmembrane (T) component of an energy-coupling factor (ECF) ABC-transporter complex. Unlike classic ABC transporters this ECF transporter provides the energy necessary to transport a number of different substrates.</text>
</comment>
<dbReference type="PATRIC" id="fig|1335616.4.peg.1284"/>
<sequence length="267" mass="30297">MFSKVLFGRYVPTNSFIHRLDPRAKLVLSFYFIVIIFFANSWLAYAFLGLFTLVVILSTKVKLGFFWDGIKPLIWIILFTVILQMLFSNGGHIYWHWGIFSITQFGLINGGYIFCRFLLIICMSTVLTLTTPPLLIADAVESLMKPLIKIKVPVYEIALMLSIALRFVPTLLDETQKIMNAQRARGVDFSTGSIWKRIKSVIPILIPLFISAFNRADELATAMEARGYRGGEGRSKFRILQWHGKDTAACLVMVVVTIVLVGVRLYS</sequence>
<dbReference type="CDD" id="cd16914">
    <property type="entry name" value="EcfT"/>
    <property type="match status" value="1"/>
</dbReference>
<evidence type="ECO:0000256" key="9">
    <source>
        <dbReference type="HAMAP-Rule" id="MF_01461"/>
    </source>
</evidence>
<evidence type="ECO:0000256" key="4">
    <source>
        <dbReference type="ARBA" id="ARBA00022448"/>
    </source>
</evidence>
<dbReference type="EMBL" id="AWTT01000031">
    <property type="protein sequence ID" value="KIS03100.1"/>
    <property type="molecule type" value="Genomic_DNA"/>
</dbReference>
<keyword evidence="7 9" id="KW-1133">Transmembrane helix</keyword>
<dbReference type="RefSeq" id="WP_044011018.1">
    <property type="nucleotide sequence ID" value="NZ_AWTT01000031.1"/>
</dbReference>
<dbReference type="Pfam" id="PF02361">
    <property type="entry name" value="CbiQ"/>
    <property type="match status" value="1"/>
</dbReference>
<evidence type="ECO:0000256" key="7">
    <source>
        <dbReference type="ARBA" id="ARBA00022989"/>
    </source>
</evidence>
<feature type="transmembrane region" description="Helical" evidence="9">
    <location>
        <begin position="248"/>
        <end position="266"/>
    </location>
</feature>
<evidence type="ECO:0000313" key="10">
    <source>
        <dbReference type="EMBL" id="KIS03100.1"/>
    </source>
</evidence>
<keyword evidence="11" id="KW-1185">Reference proteome</keyword>
<dbReference type="Proteomes" id="UP000032279">
    <property type="component" value="Unassembled WGS sequence"/>
</dbReference>
<feature type="transmembrane region" description="Helical" evidence="9">
    <location>
        <begin position="152"/>
        <end position="172"/>
    </location>
</feature>
<dbReference type="PANTHER" id="PTHR33514">
    <property type="entry name" value="PROTEIN ABCI12, CHLOROPLASTIC"/>
    <property type="match status" value="1"/>
</dbReference>
<accession>A0A0D1A5H1</accession>
<name>A0A0D1A5H1_9LACO</name>
<protein>
    <recommendedName>
        <fullName evidence="3 9">Energy-coupling factor transporter transmembrane protein EcfT</fullName>
        <shortName evidence="9">ECF transporter T component EcfT</shortName>
    </recommendedName>
</protein>
<dbReference type="STRING" id="1335616.WDC_1283"/>
<reference evidence="10 11" key="1">
    <citation type="submission" date="2013-08" db="EMBL/GenBank/DDBJ databases">
        <title>Lactobacillus wasatchii sp. WDC04, a late gas producing bacteria isolated from aged chedder cheese.</title>
        <authorList>
            <person name="Oberg C.J."/>
            <person name="Culumber M."/>
            <person name="McMahon D.J."/>
            <person name="Broadbent J.R."/>
            <person name="Oberg T.S."/>
            <person name="Ortaki F."/>
        </authorList>
    </citation>
    <scope>NUCLEOTIDE SEQUENCE [LARGE SCALE GENOMIC DNA]</scope>
    <source>
        <strain evidence="10 11">WDC04</strain>
    </source>
</reference>
<keyword evidence="8 9" id="KW-0472">Membrane</keyword>
<evidence type="ECO:0000256" key="3">
    <source>
        <dbReference type="ARBA" id="ARBA00014042"/>
    </source>
</evidence>
<comment type="subunit">
    <text evidence="9">Forms a stable energy-coupling factor (ECF) transporter complex composed of 2 membrane-embedded substrate-binding proteins (S component), 2 ATP-binding proteins (A component) and 2 transmembrane proteins (T component).</text>
</comment>
<evidence type="ECO:0000313" key="11">
    <source>
        <dbReference type="Proteomes" id="UP000032279"/>
    </source>
</evidence>
<feature type="transmembrane region" description="Helical" evidence="9">
    <location>
        <begin position="69"/>
        <end position="87"/>
    </location>
</feature>
<comment type="subcellular location">
    <subcellularLocation>
        <location evidence="1 9">Cell membrane</location>
        <topology evidence="1 9">Multi-pass membrane protein</topology>
    </subcellularLocation>
</comment>
<evidence type="ECO:0000256" key="5">
    <source>
        <dbReference type="ARBA" id="ARBA00022475"/>
    </source>
</evidence>
<gene>
    <name evidence="9" type="primary">ecfT</name>
    <name evidence="10" type="ORF">WDC_1283</name>
</gene>
<dbReference type="GO" id="GO:0005886">
    <property type="term" value="C:plasma membrane"/>
    <property type="evidence" value="ECO:0007669"/>
    <property type="project" value="UniProtKB-SubCell"/>
</dbReference>
<evidence type="ECO:0000256" key="2">
    <source>
        <dbReference type="ARBA" id="ARBA00005660"/>
    </source>
</evidence>
<dbReference type="GO" id="GO:0022857">
    <property type="term" value="F:transmembrane transporter activity"/>
    <property type="evidence" value="ECO:0007669"/>
    <property type="project" value="UniProtKB-UniRule"/>
</dbReference>
<evidence type="ECO:0000256" key="1">
    <source>
        <dbReference type="ARBA" id="ARBA00004651"/>
    </source>
</evidence>
<dbReference type="OrthoDB" id="8075495at2"/>
<proteinExistence type="inferred from homology"/>
<dbReference type="InterPro" id="IPR024919">
    <property type="entry name" value="EcfT"/>
</dbReference>
<dbReference type="PANTHER" id="PTHR33514:SF13">
    <property type="entry name" value="PROTEIN ABCI12, CHLOROPLASTIC"/>
    <property type="match status" value="1"/>
</dbReference>
<evidence type="ECO:0000256" key="6">
    <source>
        <dbReference type="ARBA" id="ARBA00022692"/>
    </source>
</evidence>
<dbReference type="AlphaFoldDB" id="A0A0D1A5H1"/>
<evidence type="ECO:0000256" key="8">
    <source>
        <dbReference type="ARBA" id="ARBA00023136"/>
    </source>
</evidence>